<dbReference type="EMBL" id="VFMO01000001">
    <property type="protein sequence ID" value="TQJ13666.1"/>
    <property type="molecule type" value="Genomic_DNA"/>
</dbReference>
<evidence type="ECO:0000313" key="3">
    <source>
        <dbReference type="Proteomes" id="UP000320806"/>
    </source>
</evidence>
<feature type="region of interest" description="Disordered" evidence="1">
    <location>
        <begin position="1"/>
        <end position="54"/>
    </location>
</feature>
<reference evidence="2 3" key="1">
    <citation type="submission" date="2019-06" db="EMBL/GenBank/DDBJ databases">
        <title>Sequencing the genomes of 1000 actinobacteria strains.</title>
        <authorList>
            <person name="Klenk H.-P."/>
        </authorList>
    </citation>
    <scope>NUCLEOTIDE SEQUENCE [LARGE SCALE GENOMIC DNA]</scope>
    <source>
        <strain evidence="2 3">DSM 19828</strain>
    </source>
</reference>
<proteinExistence type="predicted"/>
<comment type="caution">
    <text evidence="2">The sequence shown here is derived from an EMBL/GenBank/DDBJ whole genome shotgun (WGS) entry which is preliminary data.</text>
</comment>
<name>A0A542EEJ0_9MICO</name>
<dbReference type="AlphaFoldDB" id="A0A542EEJ0"/>
<protein>
    <submittedName>
        <fullName evidence="2">Uncharacterized protein</fullName>
    </submittedName>
</protein>
<organism evidence="2 3">
    <name type="scientific">Yimella lutea</name>
    <dbReference type="NCBI Taxonomy" id="587872"/>
    <lineage>
        <taxon>Bacteria</taxon>
        <taxon>Bacillati</taxon>
        <taxon>Actinomycetota</taxon>
        <taxon>Actinomycetes</taxon>
        <taxon>Micrococcales</taxon>
        <taxon>Dermacoccaceae</taxon>
        <taxon>Yimella</taxon>
    </lineage>
</organism>
<dbReference type="Proteomes" id="UP000320806">
    <property type="component" value="Unassembled WGS sequence"/>
</dbReference>
<sequence length="54" mass="6196">MSRFEHASGFGACPFVPQAPGSTSEKVRLTRPRWLSHTPDEGGRMRRNHGEMRW</sequence>
<evidence type="ECO:0000313" key="2">
    <source>
        <dbReference type="EMBL" id="TQJ13666.1"/>
    </source>
</evidence>
<feature type="compositionally biased region" description="Basic and acidic residues" evidence="1">
    <location>
        <begin position="38"/>
        <end position="54"/>
    </location>
</feature>
<accession>A0A542EEJ0</accession>
<gene>
    <name evidence="2" type="ORF">FB459_1092</name>
</gene>
<keyword evidence="3" id="KW-1185">Reference proteome</keyword>
<evidence type="ECO:0000256" key="1">
    <source>
        <dbReference type="SAM" id="MobiDB-lite"/>
    </source>
</evidence>